<gene>
    <name evidence="2" type="ORF">SAMN05660652_03973</name>
</gene>
<dbReference type="AlphaFoldDB" id="A0A1G8N3P2"/>
<proteinExistence type="predicted"/>
<accession>A0A1G8N3P2</accession>
<feature type="transmembrane region" description="Helical" evidence="1">
    <location>
        <begin position="171"/>
        <end position="190"/>
    </location>
</feature>
<keyword evidence="1" id="KW-1133">Transmembrane helix</keyword>
<dbReference type="Proteomes" id="UP000198607">
    <property type="component" value="Unassembled WGS sequence"/>
</dbReference>
<keyword evidence="1" id="KW-0812">Transmembrane</keyword>
<feature type="transmembrane region" description="Helical" evidence="1">
    <location>
        <begin position="110"/>
        <end position="134"/>
    </location>
</feature>
<dbReference type="STRING" id="83767.SAMN05660652_03973"/>
<dbReference type="EMBL" id="FNCY01000028">
    <property type="protein sequence ID" value="SDI74901.1"/>
    <property type="molecule type" value="Genomic_DNA"/>
</dbReference>
<reference evidence="2 3" key="1">
    <citation type="submission" date="2016-10" db="EMBL/GenBank/DDBJ databases">
        <authorList>
            <person name="de Groot N.N."/>
        </authorList>
    </citation>
    <scope>NUCLEOTIDE SEQUENCE [LARGE SCALE GENOMIC DNA]</scope>
    <source>
        <strain evidence="2 3">DSM 5885</strain>
    </source>
</reference>
<protein>
    <recommendedName>
        <fullName evidence="4">Peptidase M50B-like</fullName>
    </recommendedName>
</protein>
<sequence>MRSGHNYRAHDDPETPINSTNIMLIDYLAYRLDHFSSIALILAWEYLVRRLRRSHSRLAWFAAIGTVAHETLHAGIGYVLGAQPESMRIQPHQNILGYVRFARLSKWNAAPVALAPLLLMAAGVWCFLHLMLPAFSGGAYLRWALVGWLSAICIFSGLPSTSDFRIAAWSIRPYCLAALVLAAPTLLFWAPVP</sequence>
<evidence type="ECO:0000256" key="1">
    <source>
        <dbReference type="SAM" id="Phobius"/>
    </source>
</evidence>
<keyword evidence="3" id="KW-1185">Reference proteome</keyword>
<evidence type="ECO:0008006" key="4">
    <source>
        <dbReference type="Google" id="ProtNLM"/>
    </source>
</evidence>
<evidence type="ECO:0000313" key="3">
    <source>
        <dbReference type="Proteomes" id="UP000198607"/>
    </source>
</evidence>
<feature type="transmembrane region" description="Helical" evidence="1">
    <location>
        <begin position="140"/>
        <end position="159"/>
    </location>
</feature>
<name>A0A1G8N3P2_9RHOO</name>
<keyword evidence="1" id="KW-0472">Membrane</keyword>
<evidence type="ECO:0000313" key="2">
    <source>
        <dbReference type="EMBL" id="SDI74901.1"/>
    </source>
</evidence>
<organism evidence="2 3">
    <name type="scientific">Propionivibrio dicarboxylicus</name>
    <dbReference type="NCBI Taxonomy" id="83767"/>
    <lineage>
        <taxon>Bacteria</taxon>
        <taxon>Pseudomonadati</taxon>
        <taxon>Pseudomonadota</taxon>
        <taxon>Betaproteobacteria</taxon>
        <taxon>Rhodocyclales</taxon>
        <taxon>Rhodocyclaceae</taxon>
        <taxon>Propionivibrio</taxon>
    </lineage>
</organism>